<accession>A0A0R7QTS1</accession>
<comment type="similarity">
    <text evidence="1">Belongs to the cytochrome P450 family.</text>
</comment>
<proteinExistence type="inferred from homology"/>
<organism evidence="3">
    <name type="scientific">Nocardiopsis sp. CMB-M0232</name>
    <dbReference type="NCBI Taxonomy" id="1231934"/>
    <lineage>
        <taxon>Bacteria</taxon>
        <taxon>Bacillati</taxon>
        <taxon>Actinomycetota</taxon>
        <taxon>Actinomycetes</taxon>
        <taxon>Streptosporangiales</taxon>
        <taxon>Nocardiopsidaceae</taxon>
        <taxon>Nocardiopsis</taxon>
    </lineage>
</organism>
<feature type="compositionally biased region" description="Basic and acidic residues" evidence="2">
    <location>
        <begin position="20"/>
        <end position="30"/>
    </location>
</feature>
<sequence>MSDSEAPARSPFSHPGDAPGPRHREIRQDRPITPVLTRAGDPAWLITSHELAVRALQDGRLFAERFAAPAGPGRNIPAIPASAHAALAAIHDAGLHKVVMRAIAPPRARKLRPWVRATARARLDALAAGPRPAELSTTYARALPIAVAGHVMGIPGDDAAALGAASLTGLIRLDTGEAGYAAAAARAHDYFRAVLARPRLPDGIVRRFREHDAARPPAERVGDDVLAGACVNVLSAVHDGGLPRVATEDVEIGGVTIGAGELVLIGAATADRDPAAFPGPDRIGADRAGQGYPVPGRGTHDRPGGDLGRMVVQVAVEELTRRLPTMRPAVPADEVQWRTDLPGRPPAAIPVTW</sequence>
<protein>
    <submittedName>
        <fullName evidence="3">Cytochrome P450</fullName>
    </submittedName>
</protein>
<dbReference type="InterPro" id="IPR002397">
    <property type="entry name" value="Cyt_P450_B"/>
</dbReference>
<dbReference type="PRINTS" id="PR00359">
    <property type="entry name" value="BP450"/>
</dbReference>
<feature type="region of interest" description="Disordered" evidence="2">
    <location>
        <begin position="1"/>
        <end position="32"/>
    </location>
</feature>
<dbReference type="Gene3D" id="1.10.630.10">
    <property type="entry name" value="Cytochrome P450"/>
    <property type="match status" value="2"/>
</dbReference>
<reference evidence="3" key="1">
    <citation type="journal article" date="2015" name="ACS Synth. Biol.">
        <title>Two distinct cyclodipeptide synthases from a marine actinomycete catalyze biosynthesis of the same diketopiperazine natural product.</title>
        <authorList>
            <person name="James E.D."/>
            <person name="Knuckley B."/>
            <person name="Alqahtani N."/>
            <person name="Porwal S."/>
            <person name="Ban J."/>
            <person name="Karty J.A."/>
            <person name="Viswanathan R."/>
            <person name="Lane A.L."/>
        </authorList>
    </citation>
    <scope>NUCLEOTIDE SEQUENCE</scope>
    <source>
        <strain evidence="3">CMB-M0232</strain>
    </source>
</reference>
<dbReference type="GO" id="GO:0016705">
    <property type="term" value="F:oxidoreductase activity, acting on paired donors, with incorporation or reduction of molecular oxygen"/>
    <property type="evidence" value="ECO:0007669"/>
    <property type="project" value="InterPro"/>
</dbReference>
<dbReference type="SUPFAM" id="SSF48264">
    <property type="entry name" value="Cytochrome P450"/>
    <property type="match status" value="1"/>
</dbReference>
<dbReference type="InterPro" id="IPR036396">
    <property type="entry name" value="Cyt_P450_sf"/>
</dbReference>
<dbReference type="EMBL" id="KT184400">
    <property type="protein sequence ID" value="AKR54047.1"/>
    <property type="molecule type" value="Genomic_DNA"/>
</dbReference>
<evidence type="ECO:0000313" key="3">
    <source>
        <dbReference type="EMBL" id="AKR54047.1"/>
    </source>
</evidence>
<dbReference type="PANTHER" id="PTHR46696">
    <property type="entry name" value="P450, PUTATIVE (EUROFUNG)-RELATED"/>
    <property type="match status" value="1"/>
</dbReference>
<dbReference type="GO" id="GO:0005506">
    <property type="term" value="F:iron ion binding"/>
    <property type="evidence" value="ECO:0007669"/>
    <property type="project" value="InterPro"/>
</dbReference>
<name>A0A0R7QTS1_9ACTN</name>
<feature type="region of interest" description="Disordered" evidence="2">
    <location>
        <begin position="278"/>
        <end position="306"/>
    </location>
</feature>
<evidence type="ECO:0000256" key="1">
    <source>
        <dbReference type="ARBA" id="ARBA00010617"/>
    </source>
</evidence>
<evidence type="ECO:0000256" key="2">
    <source>
        <dbReference type="SAM" id="MobiDB-lite"/>
    </source>
</evidence>
<dbReference type="AlphaFoldDB" id="A0A0R7QTS1"/>
<gene>
    <name evidence="3" type="primary">nozE</name>
</gene>
<dbReference type="GO" id="GO:0020037">
    <property type="term" value="F:heme binding"/>
    <property type="evidence" value="ECO:0007669"/>
    <property type="project" value="InterPro"/>
</dbReference>
<dbReference type="PANTHER" id="PTHR46696:SF1">
    <property type="entry name" value="CYTOCHROME P450 YJIB-RELATED"/>
    <property type="match status" value="1"/>
</dbReference>
<dbReference type="GO" id="GO:0004497">
    <property type="term" value="F:monooxygenase activity"/>
    <property type="evidence" value="ECO:0007669"/>
    <property type="project" value="InterPro"/>
</dbReference>